<feature type="domain" description="HTH tetR-type" evidence="5">
    <location>
        <begin position="14"/>
        <end position="74"/>
    </location>
</feature>
<dbReference type="PANTHER" id="PTHR30055">
    <property type="entry name" value="HTH-TYPE TRANSCRIPTIONAL REGULATOR RUTR"/>
    <property type="match status" value="1"/>
</dbReference>
<dbReference type="PRINTS" id="PR00455">
    <property type="entry name" value="HTHTETR"/>
</dbReference>
<organism evidence="6 7">
    <name type="scientific">Heyndrickxia camelliae</name>
    <dbReference type="NCBI Taxonomy" id="1707093"/>
    <lineage>
        <taxon>Bacteria</taxon>
        <taxon>Bacillati</taxon>
        <taxon>Bacillota</taxon>
        <taxon>Bacilli</taxon>
        <taxon>Bacillales</taxon>
        <taxon>Bacillaceae</taxon>
        <taxon>Heyndrickxia</taxon>
    </lineage>
</organism>
<proteinExistence type="predicted"/>
<accession>A0A2N3LJH2</accession>
<dbReference type="InterPro" id="IPR001647">
    <property type="entry name" value="HTH_TetR"/>
</dbReference>
<keyword evidence="3" id="KW-0804">Transcription</keyword>
<keyword evidence="1" id="KW-0805">Transcription regulation</keyword>
<dbReference type="Gene3D" id="1.10.357.10">
    <property type="entry name" value="Tetracycline Repressor, domain 2"/>
    <property type="match status" value="1"/>
</dbReference>
<feature type="DNA-binding region" description="H-T-H motif" evidence="4">
    <location>
        <begin position="37"/>
        <end position="56"/>
    </location>
</feature>
<dbReference type="PANTHER" id="PTHR30055:SF234">
    <property type="entry name" value="HTH-TYPE TRANSCRIPTIONAL REGULATOR BETI"/>
    <property type="match status" value="1"/>
</dbReference>
<reference evidence="6 7" key="1">
    <citation type="submission" date="2017-11" db="EMBL/GenBank/DDBJ databases">
        <title>Bacillus camelliae sp. nov., isolated from pu'er tea.</title>
        <authorList>
            <person name="Niu L."/>
        </authorList>
    </citation>
    <scope>NUCLEOTIDE SEQUENCE [LARGE SCALE GENOMIC DNA]</scope>
    <source>
        <strain evidence="6 7">7578-1</strain>
    </source>
</reference>
<dbReference type="OrthoDB" id="2373640at2"/>
<dbReference type="AlphaFoldDB" id="A0A2N3LJH2"/>
<evidence type="ECO:0000256" key="4">
    <source>
        <dbReference type="PROSITE-ProRule" id="PRU00335"/>
    </source>
</evidence>
<dbReference type="RefSeq" id="WP_101354712.1">
    <property type="nucleotide sequence ID" value="NZ_PIQO01000009.1"/>
</dbReference>
<dbReference type="GO" id="GO:0000976">
    <property type="term" value="F:transcription cis-regulatory region binding"/>
    <property type="evidence" value="ECO:0007669"/>
    <property type="project" value="TreeGrafter"/>
</dbReference>
<evidence type="ECO:0000256" key="1">
    <source>
        <dbReference type="ARBA" id="ARBA00023015"/>
    </source>
</evidence>
<keyword evidence="2 4" id="KW-0238">DNA-binding</keyword>
<dbReference type="EMBL" id="PIQO01000009">
    <property type="protein sequence ID" value="PKR84689.1"/>
    <property type="molecule type" value="Genomic_DNA"/>
</dbReference>
<dbReference type="InterPro" id="IPR009057">
    <property type="entry name" value="Homeodomain-like_sf"/>
</dbReference>
<dbReference type="PROSITE" id="PS50977">
    <property type="entry name" value="HTH_TETR_2"/>
    <property type="match status" value="1"/>
</dbReference>
<keyword evidence="7" id="KW-1185">Reference proteome</keyword>
<protein>
    <submittedName>
        <fullName evidence="6">TetR family transcriptional regulator</fullName>
    </submittedName>
</protein>
<evidence type="ECO:0000313" key="7">
    <source>
        <dbReference type="Proteomes" id="UP000233440"/>
    </source>
</evidence>
<name>A0A2N3LJH2_9BACI</name>
<evidence type="ECO:0000313" key="6">
    <source>
        <dbReference type="EMBL" id="PKR84689.1"/>
    </source>
</evidence>
<dbReference type="Proteomes" id="UP000233440">
    <property type="component" value="Unassembled WGS sequence"/>
</dbReference>
<dbReference type="Pfam" id="PF00440">
    <property type="entry name" value="TetR_N"/>
    <property type="match status" value="1"/>
</dbReference>
<evidence type="ECO:0000259" key="5">
    <source>
        <dbReference type="PROSITE" id="PS50977"/>
    </source>
</evidence>
<sequence>MSPLSKQQLNQIRDERRDQIKQAALKVFARRGYTGTKTSAIAEEAGISEGLIYRYFQSKKELYTTIVQELMEEAKRELAQAPSLPGTPFEQIRNLTRNMMDENNMYAFMLMERARTANDVPDKVKQIFSQVSTSVLIDPLIPTFVKGQESGVFSPGDPRKMLSWYFTIINSLLTQDEVDEEYGLPDVDVLMRILTK</sequence>
<gene>
    <name evidence="6" type="ORF">CWO92_13355</name>
</gene>
<evidence type="ECO:0000256" key="2">
    <source>
        <dbReference type="ARBA" id="ARBA00023125"/>
    </source>
</evidence>
<comment type="caution">
    <text evidence="6">The sequence shown here is derived from an EMBL/GenBank/DDBJ whole genome shotgun (WGS) entry which is preliminary data.</text>
</comment>
<dbReference type="InterPro" id="IPR050109">
    <property type="entry name" value="HTH-type_TetR-like_transc_reg"/>
</dbReference>
<evidence type="ECO:0000256" key="3">
    <source>
        <dbReference type="ARBA" id="ARBA00023163"/>
    </source>
</evidence>
<dbReference type="SUPFAM" id="SSF46689">
    <property type="entry name" value="Homeodomain-like"/>
    <property type="match status" value="1"/>
</dbReference>
<dbReference type="GO" id="GO:0003700">
    <property type="term" value="F:DNA-binding transcription factor activity"/>
    <property type="evidence" value="ECO:0007669"/>
    <property type="project" value="TreeGrafter"/>
</dbReference>